<dbReference type="eggNOG" id="COG3170">
    <property type="taxonomic scope" value="Bacteria"/>
</dbReference>
<dbReference type="EMBL" id="AAWS01000091">
    <property type="protein sequence ID" value="EAY23993.1"/>
    <property type="molecule type" value="Genomic_DNA"/>
</dbReference>
<name>A2A055_MICM2</name>
<dbReference type="Proteomes" id="UP000004095">
    <property type="component" value="Unassembled WGS sequence"/>
</dbReference>
<proteinExistence type="predicted"/>
<sequence>MQAKKMQATTTEAKLAYTKALALLATVDHLQPETKQKGKATPYQIQAAPRVPQKIEESPELEILYKELTKREAHKKRLEEGLGELQGKVGIQVEYGNPKISGKTVQAHYTTQTRTYAGVFSLTTIDTVQLRVGPDATIAHTQEHLATLNYMRRYQGLSGRMRAWGDQFKKAVGWHGIPQPGTALWESKQEIEKLSAILMKRAQAIEAGKFDPAQAPEIETELGVILLQLEYFEEVAHSVSADTKGVGYVAAEDGKFGFLNFLDGIKAITAGAVTLEAFLTSEAMKKSKLPEAQKKALFIRIFTNPPSNEEFTLTDDYRQKLLEIIAKNPLDASLINEVKASTNTTADQNTSSNIITHQSNFSNNANWSRLEKVIDQRILSELSVSDLNLLNELDNVAIQTLNGKSLAQLQEIAEKIDYVKKYKRPYQNAQGLYKEVLRLINRVNTLIPGLVKSIKGIPENELRKDPNDSNIKLGEIQKGNMKVSTEITSLANSSAKIVKTDIDRSFFLRTFDFQEKSIEFTAAFRLGKSFIPHEISFVKDKGIPLNLYATIHQSKSIGFDLSTLEKITLSTITNKTTFKELAMLKKKHKQAKYSDLIIHTHSFSYTNTFITQIGKKVKSVKIEDKILDIGKVEKDDPVYGLAAGDKILKSIVKITIELE</sequence>
<accession>A2A055</accession>
<dbReference type="AlphaFoldDB" id="A2A055"/>
<comment type="caution">
    <text evidence="1">The sequence shown here is derived from an EMBL/GenBank/DDBJ whole genome shotgun (WGS) entry which is preliminary data.</text>
</comment>
<evidence type="ECO:0000313" key="2">
    <source>
        <dbReference type="Proteomes" id="UP000004095"/>
    </source>
</evidence>
<evidence type="ECO:0000313" key="1">
    <source>
        <dbReference type="EMBL" id="EAY23993.1"/>
    </source>
</evidence>
<protein>
    <submittedName>
        <fullName evidence="1">Uncharacterized protein</fullName>
    </submittedName>
</protein>
<keyword evidence="2" id="KW-1185">Reference proteome</keyword>
<organism evidence="1 2">
    <name type="scientific">Microscilla marina ATCC 23134</name>
    <dbReference type="NCBI Taxonomy" id="313606"/>
    <lineage>
        <taxon>Bacteria</taxon>
        <taxon>Pseudomonadati</taxon>
        <taxon>Bacteroidota</taxon>
        <taxon>Cytophagia</taxon>
        <taxon>Cytophagales</taxon>
        <taxon>Microscillaceae</taxon>
        <taxon>Microscilla</taxon>
    </lineage>
</organism>
<gene>
    <name evidence="1" type="ORF">M23134_04941</name>
</gene>
<reference evidence="1 2" key="1">
    <citation type="submission" date="2007-01" db="EMBL/GenBank/DDBJ databases">
        <authorList>
            <person name="Haygood M."/>
            <person name="Podell S."/>
            <person name="Anderson C."/>
            <person name="Hopkinson B."/>
            <person name="Roe K."/>
            <person name="Barbeau K."/>
            <person name="Gaasterland T."/>
            <person name="Ferriera S."/>
            <person name="Johnson J."/>
            <person name="Kravitz S."/>
            <person name="Beeson K."/>
            <person name="Sutton G."/>
            <person name="Rogers Y.-H."/>
            <person name="Friedman R."/>
            <person name="Frazier M."/>
            <person name="Venter J.C."/>
        </authorList>
    </citation>
    <scope>NUCLEOTIDE SEQUENCE [LARGE SCALE GENOMIC DNA]</scope>
    <source>
        <strain evidence="1 2">ATCC 23134</strain>
    </source>
</reference>